<feature type="domain" description="DNA methylase N-4/N-6" evidence="7">
    <location>
        <begin position="100"/>
        <end position="248"/>
    </location>
</feature>
<feature type="non-terminal residue" evidence="8">
    <location>
        <position position="293"/>
    </location>
</feature>
<evidence type="ECO:0000313" key="8">
    <source>
        <dbReference type="EMBL" id="KGM56617.1"/>
    </source>
</evidence>
<evidence type="ECO:0000259" key="7">
    <source>
        <dbReference type="Pfam" id="PF01555"/>
    </source>
</evidence>
<reference evidence="8 9" key="1">
    <citation type="journal article" date="2015" name="Stand. Genomic Sci.">
        <title>Genomic information of the arsenic-resistant bacterium Lysobacter arseniciresistens type strain ZS79(T) and comparison of Lysobacter draft genomes.</title>
        <authorList>
            <person name="Liu L."/>
            <person name="Zhang S."/>
            <person name="Luo M."/>
            <person name="Wang G."/>
        </authorList>
    </citation>
    <scope>NUCLEOTIDE SEQUENCE [LARGE SCALE GENOMIC DNA]</scope>
    <source>
        <strain evidence="8 9">ZS79</strain>
    </source>
</reference>
<dbReference type="GO" id="GO:0003677">
    <property type="term" value="F:DNA binding"/>
    <property type="evidence" value="ECO:0007669"/>
    <property type="project" value="InterPro"/>
</dbReference>
<dbReference type="EC" id="2.1.1.72" evidence="2"/>
<organism evidence="8 9">
    <name type="scientific">Lysobacter arseniciresistens ZS79</name>
    <dbReference type="NCBI Taxonomy" id="913325"/>
    <lineage>
        <taxon>Bacteria</taxon>
        <taxon>Pseudomonadati</taxon>
        <taxon>Pseudomonadota</taxon>
        <taxon>Gammaproteobacteria</taxon>
        <taxon>Lysobacterales</taxon>
        <taxon>Lysobacteraceae</taxon>
        <taxon>Novilysobacter</taxon>
    </lineage>
</organism>
<sequence length="293" mass="33708">MSTPASATTLLARLEELGAPELRRLLVEHLTKRKLGLYWESDAIARDDALNADVVLPRHMPEWSHRPDTMAADAPHRNLIIEGDNFDALRLLKSTHAGRVRVIYIDPPYNTGNKDWVYNDRYVGANDRWRHSQWLEFLYQRLRLARELLTPDGVILVSINDENRARLELLMDEVFPGRRIGSLVWRTRQGSMDAKGGFSADHEHVLVYGNSEFEFLGNARDESKYANPDNDPRGPWGSQMLIKSHNAKERPEAYYPIHNQETDTWYLCDPDSVWRFSSTTRPLGSTPKSRTVV</sequence>
<keyword evidence="5" id="KW-0949">S-adenosyl-L-methionine</keyword>
<dbReference type="REBASE" id="132360">
    <property type="entry name" value="M.LarZS79ORF3440P"/>
</dbReference>
<dbReference type="GO" id="GO:0009007">
    <property type="term" value="F:site-specific DNA-methyltransferase (adenine-specific) activity"/>
    <property type="evidence" value="ECO:0007669"/>
    <property type="project" value="UniProtKB-EC"/>
</dbReference>
<comment type="caution">
    <text evidence="8">The sequence shown here is derived from an EMBL/GenBank/DDBJ whole genome shotgun (WGS) entry which is preliminary data.</text>
</comment>
<dbReference type="InterPro" id="IPR002052">
    <property type="entry name" value="DNA_methylase_N6_adenine_CS"/>
</dbReference>
<dbReference type="eggNOG" id="COG2189">
    <property type="taxonomic scope" value="Bacteria"/>
</dbReference>
<dbReference type="Pfam" id="PF01555">
    <property type="entry name" value="N6_N4_Mtase"/>
    <property type="match status" value="1"/>
</dbReference>
<comment type="similarity">
    <text evidence="1">Belongs to the N(4)/N(6)-methyltransferase family.</text>
</comment>
<keyword evidence="9" id="KW-1185">Reference proteome</keyword>
<accession>A0A0A0F5F9</accession>
<keyword evidence="4" id="KW-0808">Transferase</keyword>
<dbReference type="GO" id="GO:0032259">
    <property type="term" value="P:methylation"/>
    <property type="evidence" value="ECO:0007669"/>
    <property type="project" value="UniProtKB-KW"/>
</dbReference>
<dbReference type="AlphaFoldDB" id="A0A0A0F5F9"/>
<evidence type="ECO:0000256" key="6">
    <source>
        <dbReference type="ARBA" id="ARBA00047942"/>
    </source>
</evidence>
<evidence type="ECO:0000256" key="1">
    <source>
        <dbReference type="ARBA" id="ARBA00006594"/>
    </source>
</evidence>
<evidence type="ECO:0000256" key="3">
    <source>
        <dbReference type="ARBA" id="ARBA00022603"/>
    </source>
</evidence>
<dbReference type="GO" id="GO:0008170">
    <property type="term" value="F:N-methyltransferase activity"/>
    <property type="evidence" value="ECO:0007669"/>
    <property type="project" value="InterPro"/>
</dbReference>
<dbReference type="STRING" id="913325.N799_03440"/>
<comment type="catalytic activity">
    <reaction evidence="6">
        <text>a 2'-deoxyadenosine in DNA + S-adenosyl-L-methionine = an N(6)-methyl-2'-deoxyadenosine in DNA + S-adenosyl-L-homocysteine + H(+)</text>
        <dbReference type="Rhea" id="RHEA:15197"/>
        <dbReference type="Rhea" id="RHEA-COMP:12418"/>
        <dbReference type="Rhea" id="RHEA-COMP:12419"/>
        <dbReference type="ChEBI" id="CHEBI:15378"/>
        <dbReference type="ChEBI" id="CHEBI:57856"/>
        <dbReference type="ChEBI" id="CHEBI:59789"/>
        <dbReference type="ChEBI" id="CHEBI:90615"/>
        <dbReference type="ChEBI" id="CHEBI:90616"/>
        <dbReference type="EC" id="2.1.1.72"/>
    </reaction>
</comment>
<protein>
    <recommendedName>
        <fullName evidence="2">site-specific DNA-methyltransferase (adenine-specific)</fullName>
        <ecNumber evidence="2">2.1.1.72</ecNumber>
    </recommendedName>
</protein>
<name>A0A0A0F5F9_9GAMM</name>
<evidence type="ECO:0000256" key="4">
    <source>
        <dbReference type="ARBA" id="ARBA00022679"/>
    </source>
</evidence>
<dbReference type="InterPro" id="IPR029063">
    <property type="entry name" value="SAM-dependent_MTases_sf"/>
</dbReference>
<evidence type="ECO:0000256" key="5">
    <source>
        <dbReference type="ARBA" id="ARBA00022691"/>
    </source>
</evidence>
<gene>
    <name evidence="8" type="ORF">N799_03440</name>
</gene>
<dbReference type="EMBL" id="AVPT01000011">
    <property type="protein sequence ID" value="KGM56617.1"/>
    <property type="molecule type" value="Genomic_DNA"/>
</dbReference>
<dbReference type="PRINTS" id="PR00506">
    <property type="entry name" value="D21N6MTFRASE"/>
</dbReference>
<evidence type="ECO:0000313" key="9">
    <source>
        <dbReference type="Proteomes" id="UP000029989"/>
    </source>
</evidence>
<dbReference type="OrthoDB" id="9816043at2"/>
<dbReference type="InterPro" id="IPR002941">
    <property type="entry name" value="DNA_methylase_N4/N6"/>
</dbReference>
<dbReference type="RefSeq" id="WP_160279959.1">
    <property type="nucleotide sequence ID" value="NZ_AVPT01000011.1"/>
</dbReference>
<keyword evidence="3" id="KW-0489">Methyltransferase</keyword>
<dbReference type="Gene3D" id="3.40.50.150">
    <property type="entry name" value="Vaccinia Virus protein VP39"/>
    <property type="match status" value="1"/>
</dbReference>
<evidence type="ECO:0000256" key="2">
    <source>
        <dbReference type="ARBA" id="ARBA00011900"/>
    </source>
</evidence>
<dbReference type="Proteomes" id="UP000029989">
    <property type="component" value="Unassembled WGS sequence"/>
</dbReference>
<dbReference type="InterPro" id="IPR002295">
    <property type="entry name" value="N4/N6-MTase_EcoPI_Mod-like"/>
</dbReference>
<proteinExistence type="inferred from homology"/>
<dbReference type="PROSITE" id="PS00092">
    <property type="entry name" value="N6_MTASE"/>
    <property type="match status" value="1"/>
</dbReference>
<dbReference type="SUPFAM" id="SSF53335">
    <property type="entry name" value="S-adenosyl-L-methionine-dependent methyltransferases"/>
    <property type="match status" value="1"/>
</dbReference>